<reference evidence="10 11" key="1">
    <citation type="submission" date="2020-02" db="EMBL/GenBank/DDBJ databases">
        <title>Complete genome sequence of Flavobacteriaceae bacterium.</title>
        <authorList>
            <person name="Kim S.-J."/>
            <person name="Kim Y.-S."/>
            <person name="Kim K.-H."/>
        </authorList>
    </citation>
    <scope>NUCLEOTIDE SEQUENCE [LARGE SCALE GENOMIC DNA]</scope>
    <source>
        <strain evidence="10 11">RR4-40</strain>
    </source>
</reference>
<dbReference type="Gene3D" id="2.170.130.10">
    <property type="entry name" value="TonB-dependent receptor, plug domain"/>
    <property type="match status" value="1"/>
</dbReference>
<evidence type="ECO:0000256" key="4">
    <source>
        <dbReference type="ARBA" id="ARBA00022692"/>
    </source>
</evidence>
<organism evidence="10 11">
    <name type="scientific">Rasiella rasia</name>
    <dbReference type="NCBI Taxonomy" id="2744027"/>
    <lineage>
        <taxon>Bacteria</taxon>
        <taxon>Pseudomonadati</taxon>
        <taxon>Bacteroidota</taxon>
        <taxon>Flavobacteriia</taxon>
        <taxon>Flavobacteriales</taxon>
        <taxon>Flavobacteriaceae</taxon>
        <taxon>Rasiella</taxon>
    </lineage>
</organism>
<dbReference type="GO" id="GO:0009279">
    <property type="term" value="C:cell outer membrane"/>
    <property type="evidence" value="ECO:0007669"/>
    <property type="project" value="UniProtKB-SubCell"/>
</dbReference>
<evidence type="ECO:0000313" key="10">
    <source>
        <dbReference type="EMBL" id="QIE59191.1"/>
    </source>
</evidence>
<comment type="subcellular location">
    <subcellularLocation>
        <location evidence="1 7">Cell outer membrane</location>
        <topology evidence="1 7">Multi-pass membrane protein</topology>
    </subcellularLocation>
</comment>
<feature type="domain" description="TonB-dependent receptor plug" evidence="8">
    <location>
        <begin position="204"/>
        <end position="282"/>
    </location>
</feature>
<name>A0A6G6GNB6_9FLAO</name>
<keyword evidence="10" id="KW-0675">Receptor</keyword>
<evidence type="ECO:0000259" key="9">
    <source>
        <dbReference type="Pfam" id="PF16344"/>
    </source>
</evidence>
<proteinExistence type="inferred from homology"/>
<evidence type="ECO:0000256" key="5">
    <source>
        <dbReference type="ARBA" id="ARBA00023136"/>
    </source>
</evidence>
<keyword evidence="3 7" id="KW-1134">Transmembrane beta strand</keyword>
<gene>
    <name evidence="10" type="ORF">G5B37_06340</name>
</gene>
<keyword evidence="5 7" id="KW-0472">Membrane</keyword>
<dbReference type="KEGG" id="mgel:G5B37_06340"/>
<dbReference type="InterPro" id="IPR039426">
    <property type="entry name" value="TonB-dep_rcpt-like"/>
</dbReference>
<dbReference type="AlphaFoldDB" id="A0A6G6GNB6"/>
<dbReference type="RefSeq" id="WP_164679220.1">
    <property type="nucleotide sequence ID" value="NZ_CP049057.1"/>
</dbReference>
<dbReference type="InterPro" id="IPR032508">
    <property type="entry name" value="FecR_C"/>
</dbReference>
<dbReference type="SUPFAM" id="SSF56935">
    <property type="entry name" value="Porins"/>
    <property type="match status" value="1"/>
</dbReference>
<feature type="domain" description="Protein FecR C-terminal" evidence="9">
    <location>
        <begin position="15"/>
        <end position="75"/>
    </location>
</feature>
<evidence type="ECO:0000256" key="3">
    <source>
        <dbReference type="ARBA" id="ARBA00022452"/>
    </source>
</evidence>
<comment type="similarity">
    <text evidence="7">Belongs to the TonB-dependent receptor family.</text>
</comment>
<dbReference type="Gene3D" id="3.55.50.30">
    <property type="match status" value="1"/>
</dbReference>
<evidence type="ECO:0000259" key="8">
    <source>
        <dbReference type="Pfam" id="PF07715"/>
    </source>
</evidence>
<dbReference type="Pfam" id="PF07715">
    <property type="entry name" value="Plug"/>
    <property type="match status" value="1"/>
</dbReference>
<sequence length="837" mass="93879">MTISVVGQESTTTIPLIKALKKIEKSYDVKFSYNRRDLKSIEVTSIPETKNIAEALNHLSAEAGLKFTQIKERYIAVQLQEQQLITVCGILIETESSVPIYEAEITVNNVTIMSDSGGNFRVTEIGENENLSVYVNGFLVRTISARELKSTGQCPFIYISQAYTYLPEVILDNYITKGISKNISGATVIQNENFDILPSLIEPDVLQIAQALPGIDSADETAANLNVRGGTSDEFLILWDDIRMYQSGHFFGLISAFNPNLTKHVTIYKNGTAARYGEGVSGVIAMESSSDTPEQFQGGLGINLTSANAYAEIPATENFLITVSGRTSINTGIGNPVYNEFFSKVFQNTVVTNLQNNTIEGERSTDEQFNFFDVSVKALWKISLKDEVSYHFLGIDNKLQFSERIISQNVGSLVASELEQQNGTHGINYKRSWNRNFSTKFLASTSKYLRSEFSNDVDLNLLQSNRNEVDETSIKIDLRYAPTDEFQVFGGYQYTDTEITDSRVNTTNTALLKTSNTLYANALFASTSFKLFEGKTNITSGLRFTQYPKLSQSFFEPRLHISQKINPALRLHISGELKHQSVYQSVNLRNNLLGVETKDWLLADQTLNPILQSKQVGIGGNFRRKNWTLTSEIYSKEVTGIQTKNLGFRNQLQDANFTGRYNVTGAEISINKRTKQWNVWLSYAHQDNSYTFDNFNPSSFRNNIESRHTTTLAASFDYKDFSFSLGNTLKSGLPYTTPIAEEPIITTLEGTTINFNAPNNARLPSYFRSDFSASYAVDLDETFSGKVNIAFLNIFNRNNALDRYYVLDIDDTGAPTLRRVDQFSLGFTPNISLQLLF</sequence>
<keyword evidence="6 7" id="KW-0998">Cell outer membrane</keyword>
<accession>A0A6G6GNB6</accession>
<dbReference type="PROSITE" id="PS52016">
    <property type="entry name" value="TONB_DEPENDENT_REC_3"/>
    <property type="match status" value="1"/>
</dbReference>
<dbReference type="InterPro" id="IPR036942">
    <property type="entry name" value="Beta-barrel_TonB_sf"/>
</dbReference>
<dbReference type="Gene3D" id="2.40.170.20">
    <property type="entry name" value="TonB-dependent receptor, beta-barrel domain"/>
    <property type="match status" value="1"/>
</dbReference>
<dbReference type="EMBL" id="CP049057">
    <property type="protein sequence ID" value="QIE59191.1"/>
    <property type="molecule type" value="Genomic_DNA"/>
</dbReference>
<protein>
    <submittedName>
        <fullName evidence="10">TonB-dependent receptor plug domain-containing protein</fullName>
    </submittedName>
</protein>
<evidence type="ECO:0000256" key="1">
    <source>
        <dbReference type="ARBA" id="ARBA00004571"/>
    </source>
</evidence>
<evidence type="ECO:0000256" key="7">
    <source>
        <dbReference type="PROSITE-ProRule" id="PRU01360"/>
    </source>
</evidence>
<dbReference type="InterPro" id="IPR012910">
    <property type="entry name" value="Plug_dom"/>
</dbReference>
<keyword evidence="11" id="KW-1185">Reference proteome</keyword>
<evidence type="ECO:0000313" key="11">
    <source>
        <dbReference type="Proteomes" id="UP000505306"/>
    </source>
</evidence>
<dbReference type="Proteomes" id="UP000505306">
    <property type="component" value="Chromosome"/>
</dbReference>
<dbReference type="InterPro" id="IPR037066">
    <property type="entry name" value="Plug_dom_sf"/>
</dbReference>
<evidence type="ECO:0000256" key="6">
    <source>
        <dbReference type="ARBA" id="ARBA00023237"/>
    </source>
</evidence>
<evidence type="ECO:0000256" key="2">
    <source>
        <dbReference type="ARBA" id="ARBA00022448"/>
    </source>
</evidence>
<keyword evidence="2 7" id="KW-0813">Transport</keyword>
<keyword evidence="4 7" id="KW-0812">Transmembrane</keyword>
<dbReference type="Pfam" id="PF16344">
    <property type="entry name" value="FecR_C"/>
    <property type="match status" value="1"/>
</dbReference>